<comment type="caution">
    <text evidence="2">The sequence shown here is derived from an EMBL/GenBank/DDBJ whole genome shotgun (WGS) entry which is preliminary data.</text>
</comment>
<dbReference type="RefSeq" id="XP_045960561.1">
    <property type="nucleotide sequence ID" value="XM_046095115.1"/>
</dbReference>
<organism evidence="2 3">
    <name type="scientific">Truncatella angustata</name>
    <dbReference type="NCBI Taxonomy" id="152316"/>
    <lineage>
        <taxon>Eukaryota</taxon>
        <taxon>Fungi</taxon>
        <taxon>Dikarya</taxon>
        <taxon>Ascomycota</taxon>
        <taxon>Pezizomycotina</taxon>
        <taxon>Sordariomycetes</taxon>
        <taxon>Xylariomycetidae</taxon>
        <taxon>Amphisphaeriales</taxon>
        <taxon>Sporocadaceae</taxon>
        <taxon>Truncatella</taxon>
    </lineage>
</organism>
<dbReference type="GeneID" id="70124008"/>
<proteinExistence type="predicted"/>
<dbReference type="Proteomes" id="UP000758603">
    <property type="component" value="Unassembled WGS sequence"/>
</dbReference>
<dbReference type="OrthoDB" id="10655040at2759"/>
<evidence type="ECO:0000313" key="3">
    <source>
        <dbReference type="Proteomes" id="UP000758603"/>
    </source>
</evidence>
<protein>
    <submittedName>
        <fullName evidence="2">Uncharacterized protein</fullName>
    </submittedName>
</protein>
<feature type="compositionally biased region" description="Low complexity" evidence="1">
    <location>
        <begin position="132"/>
        <end position="146"/>
    </location>
</feature>
<name>A0A9P8ZYR2_9PEZI</name>
<feature type="region of interest" description="Disordered" evidence="1">
    <location>
        <begin position="80"/>
        <end position="104"/>
    </location>
</feature>
<dbReference type="AlphaFoldDB" id="A0A9P8ZYR2"/>
<feature type="region of interest" description="Disordered" evidence="1">
    <location>
        <begin position="185"/>
        <end position="205"/>
    </location>
</feature>
<evidence type="ECO:0000256" key="1">
    <source>
        <dbReference type="SAM" id="MobiDB-lite"/>
    </source>
</evidence>
<feature type="compositionally biased region" description="Polar residues" evidence="1">
    <location>
        <begin position="122"/>
        <end position="131"/>
    </location>
</feature>
<keyword evidence="3" id="KW-1185">Reference proteome</keyword>
<evidence type="ECO:0000313" key="2">
    <source>
        <dbReference type="EMBL" id="KAH6656327.1"/>
    </source>
</evidence>
<accession>A0A9P8ZYR2</accession>
<dbReference type="EMBL" id="JAGPXC010000002">
    <property type="protein sequence ID" value="KAH6656327.1"/>
    <property type="molecule type" value="Genomic_DNA"/>
</dbReference>
<reference evidence="2" key="1">
    <citation type="journal article" date="2021" name="Nat. Commun.">
        <title>Genetic determinants of endophytism in the Arabidopsis root mycobiome.</title>
        <authorList>
            <person name="Mesny F."/>
            <person name="Miyauchi S."/>
            <person name="Thiergart T."/>
            <person name="Pickel B."/>
            <person name="Atanasova L."/>
            <person name="Karlsson M."/>
            <person name="Huettel B."/>
            <person name="Barry K.W."/>
            <person name="Haridas S."/>
            <person name="Chen C."/>
            <person name="Bauer D."/>
            <person name="Andreopoulos W."/>
            <person name="Pangilinan J."/>
            <person name="LaButti K."/>
            <person name="Riley R."/>
            <person name="Lipzen A."/>
            <person name="Clum A."/>
            <person name="Drula E."/>
            <person name="Henrissat B."/>
            <person name="Kohler A."/>
            <person name="Grigoriev I.V."/>
            <person name="Martin F.M."/>
            <person name="Hacquard S."/>
        </authorList>
    </citation>
    <scope>NUCLEOTIDE SEQUENCE</scope>
    <source>
        <strain evidence="2">MPI-SDFR-AT-0073</strain>
    </source>
</reference>
<sequence length="328" mass="36370">MRDKYGHQVRLALELISYHRNNSSSSPLRSKSRSRPYISFSAQVLTMSSQSFNNKSRLARRNNEHVTTLRAQYEALGTAARPGTPISTSCPAPTPRPHRTSFTGDGRVSLRERLAVYRNGFPRSSSSHAKQLTTTPPRLSPLLSVPECPPAPRRPRGRLSAERLNASCCDDEDIFLDRRANRFEKSKKADTGKPLPSLPLSPRARNARSPLRNIVKQSDVAVAKTGSVDPEMKRLIGRNNGSGGDHCRSGHGSAKLEMAYLSGAIDNILADYLPGAMPAIREHVQERWKGEEKGRVDETMIYLCGAIDHELPGWSSRPVTRLVAREVE</sequence>
<feature type="region of interest" description="Disordered" evidence="1">
    <location>
        <begin position="120"/>
        <end position="159"/>
    </location>
</feature>
<gene>
    <name evidence="2" type="ORF">BKA67DRAFT_152437</name>
</gene>